<dbReference type="InterPro" id="IPR011992">
    <property type="entry name" value="EF-hand-dom_pair"/>
</dbReference>
<accession>A0A830BCG2</accession>
<organism evidence="2 3">
    <name type="scientific">Phtheirospermum japonicum</name>
    <dbReference type="NCBI Taxonomy" id="374723"/>
    <lineage>
        <taxon>Eukaryota</taxon>
        <taxon>Viridiplantae</taxon>
        <taxon>Streptophyta</taxon>
        <taxon>Embryophyta</taxon>
        <taxon>Tracheophyta</taxon>
        <taxon>Spermatophyta</taxon>
        <taxon>Magnoliopsida</taxon>
        <taxon>eudicotyledons</taxon>
        <taxon>Gunneridae</taxon>
        <taxon>Pentapetalae</taxon>
        <taxon>asterids</taxon>
        <taxon>lamiids</taxon>
        <taxon>Lamiales</taxon>
        <taxon>Orobanchaceae</taxon>
        <taxon>Orobanchaceae incertae sedis</taxon>
        <taxon>Phtheirospermum</taxon>
    </lineage>
</organism>
<protein>
    <submittedName>
        <fullName evidence="2">Calmodulin-like protein 3</fullName>
    </submittedName>
</protein>
<evidence type="ECO:0000256" key="1">
    <source>
        <dbReference type="SAM" id="MobiDB-lite"/>
    </source>
</evidence>
<dbReference type="Gene3D" id="1.10.238.10">
    <property type="entry name" value="EF-hand"/>
    <property type="match status" value="1"/>
</dbReference>
<name>A0A830BCG2_9LAMI</name>
<dbReference type="SUPFAM" id="SSF47473">
    <property type="entry name" value="EF-hand"/>
    <property type="match status" value="1"/>
</dbReference>
<reference evidence="2" key="1">
    <citation type="submission" date="2020-07" db="EMBL/GenBank/DDBJ databases">
        <title>Ethylene signaling mediates host invasion by parasitic plants.</title>
        <authorList>
            <person name="Yoshida S."/>
        </authorList>
    </citation>
    <scope>NUCLEOTIDE SEQUENCE</scope>
    <source>
        <strain evidence="2">Okayama</strain>
    </source>
</reference>
<dbReference type="EMBL" id="BMAC01000052">
    <property type="protein sequence ID" value="GFP82778.1"/>
    <property type="molecule type" value="Genomic_DNA"/>
</dbReference>
<dbReference type="Proteomes" id="UP000653305">
    <property type="component" value="Unassembled WGS sequence"/>
</dbReference>
<gene>
    <name evidence="2" type="ORF">PHJA_000420900</name>
</gene>
<sequence length="79" mass="9145">MEEGWFEEDIREAFNVFDQNGDDFITRQRAQIRAGAAGPQAGPGRRGLQEDDHTGRRGRRRDGRFFGVQADDERINKFF</sequence>
<dbReference type="AlphaFoldDB" id="A0A830BCG2"/>
<comment type="caution">
    <text evidence="2">The sequence shown here is derived from an EMBL/GenBank/DDBJ whole genome shotgun (WGS) entry which is preliminary data.</text>
</comment>
<feature type="region of interest" description="Disordered" evidence="1">
    <location>
        <begin position="33"/>
        <end position="66"/>
    </location>
</feature>
<evidence type="ECO:0000313" key="3">
    <source>
        <dbReference type="Proteomes" id="UP000653305"/>
    </source>
</evidence>
<proteinExistence type="predicted"/>
<evidence type="ECO:0000313" key="2">
    <source>
        <dbReference type="EMBL" id="GFP82778.1"/>
    </source>
</evidence>
<keyword evidence="3" id="KW-1185">Reference proteome</keyword>
<feature type="compositionally biased region" description="Low complexity" evidence="1">
    <location>
        <begin position="33"/>
        <end position="43"/>
    </location>
</feature>